<feature type="compositionally biased region" description="Basic residues" evidence="1">
    <location>
        <begin position="1"/>
        <end position="17"/>
    </location>
</feature>
<dbReference type="EnsemblPlants" id="Bo2g128740.1">
    <property type="protein sequence ID" value="Bo2g128740.1"/>
    <property type="gene ID" value="Bo2g128740"/>
</dbReference>
<evidence type="ECO:0000256" key="1">
    <source>
        <dbReference type="SAM" id="MobiDB-lite"/>
    </source>
</evidence>
<dbReference type="Gramene" id="Bo2g128740.1">
    <property type="protein sequence ID" value="Bo2g128740.1"/>
    <property type="gene ID" value="Bo2g128740"/>
</dbReference>
<feature type="compositionally biased region" description="Basic residues" evidence="1">
    <location>
        <begin position="36"/>
        <end position="46"/>
    </location>
</feature>
<dbReference type="AlphaFoldDB" id="A0A0D3AUH1"/>
<sequence length="70" mass="8137">MSPKGRGLKVRGVRRVRQRENRVTNRAQSQMNPKGRGPKVRRKCNHRNPLSYTSKAVSSRRFARYKPSAM</sequence>
<accession>A0A0D3AUH1</accession>
<keyword evidence="3" id="KW-1185">Reference proteome</keyword>
<dbReference type="Proteomes" id="UP000032141">
    <property type="component" value="Chromosome C2"/>
</dbReference>
<organism evidence="2 3">
    <name type="scientific">Brassica oleracea var. oleracea</name>
    <dbReference type="NCBI Taxonomy" id="109376"/>
    <lineage>
        <taxon>Eukaryota</taxon>
        <taxon>Viridiplantae</taxon>
        <taxon>Streptophyta</taxon>
        <taxon>Embryophyta</taxon>
        <taxon>Tracheophyta</taxon>
        <taxon>Spermatophyta</taxon>
        <taxon>Magnoliopsida</taxon>
        <taxon>eudicotyledons</taxon>
        <taxon>Gunneridae</taxon>
        <taxon>Pentapetalae</taxon>
        <taxon>rosids</taxon>
        <taxon>malvids</taxon>
        <taxon>Brassicales</taxon>
        <taxon>Brassicaceae</taxon>
        <taxon>Brassiceae</taxon>
        <taxon>Brassica</taxon>
    </lineage>
</organism>
<feature type="region of interest" description="Disordered" evidence="1">
    <location>
        <begin position="1"/>
        <end position="70"/>
    </location>
</feature>
<evidence type="ECO:0000313" key="3">
    <source>
        <dbReference type="Proteomes" id="UP000032141"/>
    </source>
</evidence>
<feature type="compositionally biased region" description="Polar residues" evidence="1">
    <location>
        <begin position="48"/>
        <end position="57"/>
    </location>
</feature>
<proteinExistence type="predicted"/>
<reference evidence="2 3" key="1">
    <citation type="journal article" date="2014" name="Genome Biol.">
        <title>Transcriptome and methylome profiling reveals relics of genome dominance in the mesopolyploid Brassica oleracea.</title>
        <authorList>
            <person name="Parkin I.A."/>
            <person name="Koh C."/>
            <person name="Tang H."/>
            <person name="Robinson S.J."/>
            <person name="Kagale S."/>
            <person name="Clarke W.E."/>
            <person name="Town C.D."/>
            <person name="Nixon J."/>
            <person name="Krishnakumar V."/>
            <person name="Bidwell S.L."/>
            <person name="Denoeud F."/>
            <person name="Belcram H."/>
            <person name="Links M.G."/>
            <person name="Just J."/>
            <person name="Clarke C."/>
            <person name="Bender T."/>
            <person name="Huebert T."/>
            <person name="Mason A.S."/>
            <person name="Pires J.C."/>
            <person name="Barker G."/>
            <person name="Moore J."/>
            <person name="Walley P.G."/>
            <person name="Manoli S."/>
            <person name="Batley J."/>
            <person name="Edwards D."/>
            <person name="Nelson M.N."/>
            <person name="Wang X."/>
            <person name="Paterson A.H."/>
            <person name="King G."/>
            <person name="Bancroft I."/>
            <person name="Chalhoub B."/>
            <person name="Sharpe A.G."/>
        </authorList>
    </citation>
    <scope>NUCLEOTIDE SEQUENCE</scope>
    <source>
        <strain evidence="2 3">cv. TO1000</strain>
    </source>
</reference>
<evidence type="ECO:0000313" key="2">
    <source>
        <dbReference type="EnsemblPlants" id="Bo2g128740.1"/>
    </source>
</evidence>
<name>A0A0D3AUH1_BRAOL</name>
<dbReference type="HOGENOM" id="CLU_2761274_0_0_1"/>
<reference evidence="2" key="2">
    <citation type="submission" date="2015-03" db="UniProtKB">
        <authorList>
            <consortium name="EnsemblPlants"/>
        </authorList>
    </citation>
    <scope>IDENTIFICATION</scope>
</reference>
<protein>
    <submittedName>
        <fullName evidence="2">Uncharacterized protein</fullName>
    </submittedName>
</protein>